<dbReference type="InterPro" id="IPR018060">
    <property type="entry name" value="HTH_AraC"/>
</dbReference>
<sequence>MAIPLKKGYKFRVEHVTKPASNYMPSFDIYEKYYGIGYLVKGDRQVSTPERTFFVHDGYLSPVSMGVYHKSSPLSDRNYEVYAVRFVSSVTTRIKEIIGENEFNDLMLHTALSVPDEIKPKIIDIYEQMLIEYDNYDSVAEFALQNLLEQLILIMYRYGTVAETSEIHISTADTEIMDILSYIDTNFMNNPSVSELAKKAGLSESHFMKRFRDATGCSYKTYVNRYKNKIAQTMLTESTKSIQEISNELGFCNSNYFCTLFKQINGMSPLQYRKKAVK</sequence>
<dbReference type="RefSeq" id="WP_186837141.1">
    <property type="nucleotide sequence ID" value="NZ_JACOPD010000007.1"/>
</dbReference>
<dbReference type="Pfam" id="PF12833">
    <property type="entry name" value="HTH_18"/>
    <property type="match status" value="1"/>
</dbReference>
<evidence type="ECO:0000256" key="2">
    <source>
        <dbReference type="ARBA" id="ARBA00023125"/>
    </source>
</evidence>
<dbReference type="SUPFAM" id="SSF51215">
    <property type="entry name" value="Regulatory protein AraC"/>
    <property type="match status" value="1"/>
</dbReference>
<comment type="caution">
    <text evidence="5">The sequence shown here is derived from an EMBL/GenBank/DDBJ whole genome shotgun (WGS) entry which is preliminary data.</text>
</comment>
<dbReference type="Gene3D" id="1.10.10.60">
    <property type="entry name" value="Homeodomain-like"/>
    <property type="match status" value="2"/>
</dbReference>
<dbReference type="PRINTS" id="PR00032">
    <property type="entry name" value="HTHARAC"/>
</dbReference>
<feature type="domain" description="HTH araC/xylS-type" evidence="4">
    <location>
        <begin position="177"/>
        <end position="275"/>
    </location>
</feature>
<dbReference type="PANTHER" id="PTHR43280">
    <property type="entry name" value="ARAC-FAMILY TRANSCRIPTIONAL REGULATOR"/>
    <property type="match status" value="1"/>
</dbReference>
<evidence type="ECO:0000256" key="3">
    <source>
        <dbReference type="ARBA" id="ARBA00023163"/>
    </source>
</evidence>
<gene>
    <name evidence="5" type="ORF">H8S01_10380</name>
</gene>
<proteinExistence type="predicted"/>
<keyword evidence="2" id="KW-0238">DNA-binding</keyword>
<protein>
    <submittedName>
        <fullName evidence="5">Helix-turn-helix transcriptional regulator</fullName>
    </submittedName>
</protein>
<evidence type="ECO:0000259" key="4">
    <source>
        <dbReference type="PROSITE" id="PS01124"/>
    </source>
</evidence>
<dbReference type="SUPFAM" id="SSF46689">
    <property type="entry name" value="Homeodomain-like"/>
    <property type="match status" value="2"/>
</dbReference>
<evidence type="ECO:0000313" key="6">
    <source>
        <dbReference type="Proteomes" id="UP000628463"/>
    </source>
</evidence>
<dbReference type="InterPro" id="IPR037923">
    <property type="entry name" value="HTH-like"/>
</dbReference>
<organism evidence="5 6">
    <name type="scientific">Lachnospira hominis</name>
    <name type="common">ex Liu et al. 2021</name>
    <dbReference type="NCBI Taxonomy" id="2763051"/>
    <lineage>
        <taxon>Bacteria</taxon>
        <taxon>Bacillati</taxon>
        <taxon>Bacillota</taxon>
        <taxon>Clostridia</taxon>
        <taxon>Lachnospirales</taxon>
        <taxon>Lachnospiraceae</taxon>
        <taxon>Lachnospira</taxon>
    </lineage>
</organism>
<dbReference type="EMBL" id="JACOPD010000007">
    <property type="protein sequence ID" value="MBC5681365.1"/>
    <property type="molecule type" value="Genomic_DNA"/>
</dbReference>
<keyword evidence="1" id="KW-0805">Transcription regulation</keyword>
<keyword evidence="6" id="KW-1185">Reference proteome</keyword>
<name>A0ABR7G1Q9_9FIRM</name>
<dbReference type="SMART" id="SM00342">
    <property type="entry name" value="HTH_ARAC"/>
    <property type="match status" value="1"/>
</dbReference>
<dbReference type="PROSITE" id="PS01124">
    <property type="entry name" value="HTH_ARAC_FAMILY_2"/>
    <property type="match status" value="1"/>
</dbReference>
<dbReference type="InterPro" id="IPR020449">
    <property type="entry name" value="Tscrpt_reg_AraC-type_HTH"/>
</dbReference>
<accession>A0ABR7G1Q9</accession>
<evidence type="ECO:0000313" key="5">
    <source>
        <dbReference type="EMBL" id="MBC5681365.1"/>
    </source>
</evidence>
<dbReference type="Proteomes" id="UP000628463">
    <property type="component" value="Unassembled WGS sequence"/>
</dbReference>
<dbReference type="PANTHER" id="PTHR43280:SF28">
    <property type="entry name" value="HTH-TYPE TRANSCRIPTIONAL ACTIVATOR RHAS"/>
    <property type="match status" value="1"/>
</dbReference>
<dbReference type="InterPro" id="IPR009057">
    <property type="entry name" value="Homeodomain-like_sf"/>
</dbReference>
<keyword evidence="3" id="KW-0804">Transcription</keyword>
<evidence type="ECO:0000256" key="1">
    <source>
        <dbReference type="ARBA" id="ARBA00023015"/>
    </source>
</evidence>
<reference evidence="5 6" key="1">
    <citation type="submission" date="2020-08" db="EMBL/GenBank/DDBJ databases">
        <title>Genome public.</title>
        <authorList>
            <person name="Liu C."/>
            <person name="Sun Q."/>
        </authorList>
    </citation>
    <scope>NUCLEOTIDE SEQUENCE [LARGE SCALE GENOMIC DNA]</scope>
    <source>
        <strain evidence="5 6">NSJ-43</strain>
    </source>
</reference>